<dbReference type="Proteomes" id="UP000032545">
    <property type="component" value="Unassembled WGS sequence"/>
</dbReference>
<evidence type="ECO:0000313" key="3">
    <source>
        <dbReference type="Proteomes" id="UP000032545"/>
    </source>
</evidence>
<evidence type="ECO:0000256" key="1">
    <source>
        <dbReference type="SAM" id="MobiDB-lite"/>
    </source>
</evidence>
<gene>
    <name evidence="2" type="ORF">FF36_03057</name>
</gene>
<sequence>MLGITCVFAGQRPEEPVQNLWVELWVYAVDIHMPSGRPQGPLCPSTGRPRVIHRLSTPSSTDPPPRCPQGFPQAVGGTTQWARGRRPGVLRDASRCPPPRRSPTRCDSRPRGSPDRATRIPPTSTRECREPIGSAAAQTDARCGCVPDGSSPQTGQSAPRSVRSAGRVRSAVRPAHRRPDAWAGTALPVADGGRSERARPLSPRPQGPGGGALLRGPRDQGPVSACLLQSEPPCPSQGWRAWTRMRLVSSVTWL</sequence>
<reference evidence="2 3" key="2">
    <citation type="journal article" date="2016" name="Genome Announc.">
        <title>Permanent Draft Genome Sequences for Two Variants of Frankia sp. Strain CpI1, the First Frankia Strain Isolated from Root Nodules of Comptonia peregrina.</title>
        <authorList>
            <person name="Oshone R."/>
            <person name="Hurst S.G.IV."/>
            <person name="Abebe-Akele F."/>
            <person name="Simpson S."/>
            <person name="Morris K."/>
            <person name="Thomas W.K."/>
            <person name="Tisa L.S."/>
        </authorList>
    </citation>
    <scope>NUCLEOTIDE SEQUENCE [LARGE SCALE GENOMIC DNA]</scope>
    <source>
        <strain evidence="3">CpI1-S</strain>
    </source>
</reference>
<comment type="caution">
    <text evidence="2">The sequence shown here is derived from an EMBL/GenBank/DDBJ whole genome shotgun (WGS) entry which is preliminary data.</text>
</comment>
<dbReference type="EMBL" id="JYFN01000021">
    <property type="protein sequence ID" value="KJE22691.1"/>
    <property type="molecule type" value="Genomic_DNA"/>
</dbReference>
<organism evidence="2 3">
    <name type="scientific">Frankia torreyi</name>
    <dbReference type="NCBI Taxonomy" id="1856"/>
    <lineage>
        <taxon>Bacteria</taxon>
        <taxon>Bacillati</taxon>
        <taxon>Actinomycetota</taxon>
        <taxon>Actinomycetes</taxon>
        <taxon>Frankiales</taxon>
        <taxon>Frankiaceae</taxon>
        <taxon>Frankia</taxon>
    </lineage>
</organism>
<protein>
    <submittedName>
        <fullName evidence="2">Uncharacterized protein</fullName>
    </submittedName>
</protein>
<feature type="compositionally biased region" description="Low complexity" evidence="1">
    <location>
        <begin position="157"/>
        <end position="173"/>
    </location>
</feature>
<feature type="compositionally biased region" description="Basic and acidic residues" evidence="1">
    <location>
        <begin position="104"/>
        <end position="118"/>
    </location>
</feature>
<proteinExistence type="predicted"/>
<accession>A0A0D8BER6</accession>
<dbReference type="AlphaFoldDB" id="A0A0D8BER6"/>
<name>A0A0D8BER6_9ACTN</name>
<feature type="region of interest" description="Disordered" evidence="1">
    <location>
        <begin position="37"/>
        <end position="223"/>
    </location>
</feature>
<reference evidence="3" key="1">
    <citation type="submission" date="2015-02" db="EMBL/GenBank/DDBJ databases">
        <title>Draft Genome of Frankia sp. CpI1-S.</title>
        <authorList>
            <person name="Oshone R.T."/>
            <person name="Ngom M."/>
            <person name="Ghodhbane-Gtari F."/>
            <person name="Gtari M."/>
            <person name="Morris K."/>
            <person name="Thomas K."/>
            <person name="Sen A."/>
            <person name="Tisa L.S."/>
        </authorList>
    </citation>
    <scope>NUCLEOTIDE SEQUENCE [LARGE SCALE GENOMIC DNA]</scope>
    <source>
        <strain evidence="3">CpI1-S</strain>
    </source>
</reference>
<keyword evidence="3" id="KW-1185">Reference proteome</keyword>
<evidence type="ECO:0000313" key="2">
    <source>
        <dbReference type="EMBL" id="KJE22691.1"/>
    </source>
</evidence>